<evidence type="ECO:0000313" key="18">
    <source>
        <dbReference type="Proteomes" id="UP000717995"/>
    </source>
</evidence>
<dbReference type="EMBL" id="JAFEUP010000001">
    <property type="protein sequence ID" value="MBM7059514.1"/>
    <property type="molecule type" value="Genomic_DNA"/>
</dbReference>
<evidence type="ECO:0000256" key="15">
    <source>
        <dbReference type="ARBA" id="ARBA00033028"/>
    </source>
</evidence>
<keyword evidence="5" id="KW-1003">Cell membrane</keyword>
<evidence type="ECO:0000256" key="11">
    <source>
        <dbReference type="ARBA" id="ARBA00023136"/>
    </source>
</evidence>
<accession>A0ABS2I8P2</accession>
<keyword evidence="12" id="KW-0143">Chaperone</keyword>
<keyword evidence="6" id="KW-0997">Cell inner membrane</keyword>
<dbReference type="InterPro" id="IPR004961">
    <property type="entry name" value="Lipase_chaperone"/>
</dbReference>
<keyword evidence="8" id="KW-0442">Lipid degradation</keyword>
<dbReference type="RefSeq" id="WP_204914391.1">
    <property type="nucleotide sequence ID" value="NZ_JAFEUP010000001.1"/>
</dbReference>
<evidence type="ECO:0000256" key="2">
    <source>
        <dbReference type="ARBA" id="ARBA00004383"/>
    </source>
</evidence>
<feature type="transmembrane region" description="Helical" evidence="16">
    <location>
        <begin position="7"/>
        <end position="28"/>
    </location>
</feature>
<comment type="function">
    <text evidence="1">May be involved in the folding of the extracellular lipase during its passage through the periplasm.</text>
</comment>
<dbReference type="Pfam" id="PF03280">
    <property type="entry name" value="Lipase_chap"/>
    <property type="match status" value="1"/>
</dbReference>
<evidence type="ECO:0000256" key="7">
    <source>
        <dbReference type="ARBA" id="ARBA00022692"/>
    </source>
</evidence>
<reference evidence="17 18" key="1">
    <citation type="submission" date="2021-02" db="EMBL/GenBank/DDBJ databases">
        <authorList>
            <person name="Lee D.-H."/>
        </authorList>
    </citation>
    <scope>NUCLEOTIDE SEQUENCE [LARGE SCALE GENOMIC DNA]</scope>
    <source>
        <strain evidence="17 18">UL073</strain>
    </source>
</reference>
<gene>
    <name evidence="17" type="ORF">JQX08_02225</name>
</gene>
<proteinExistence type="inferred from homology"/>
<keyword evidence="18" id="KW-1185">Reference proteome</keyword>
<keyword evidence="7 16" id="KW-0812">Transmembrane</keyword>
<comment type="similarity">
    <text evidence="3">Belongs to the lipase chaperone family.</text>
</comment>
<evidence type="ECO:0000256" key="14">
    <source>
        <dbReference type="ARBA" id="ARBA00031542"/>
    </source>
</evidence>
<keyword evidence="9 16" id="KW-1133">Transmembrane helix</keyword>
<evidence type="ECO:0000256" key="12">
    <source>
        <dbReference type="ARBA" id="ARBA00023186"/>
    </source>
</evidence>
<evidence type="ECO:0000256" key="5">
    <source>
        <dbReference type="ARBA" id="ARBA00022475"/>
    </source>
</evidence>
<evidence type="ECO:0000256" key="6">
    <source>
        <dbReference type="ARBA" id="ARBA00022519"/>
    </source>
</evidence>
<comment type="caution">
    <text evidence="17">The sequence shown here is derived from an EMBL/GenBank/DDBJ whole genome shotgun (WGS) entry which is preliminary data.</text>
</comment>
<keyword evidence="10" id="KW-0443">Lipid metabolism</keyword>
<comment type="subcellular location">
    <subcellularLocation>
        <location evidence="2">Cell inner membrane</location>
        <topology evidence="2">Single-pass membrane protein</topology>
        <orientation evidence="2">Periplasmic side</orientation>
    </subcellularLocation>
</comment>
<organism evidence="17 18">
    <name type="scientific">Zestomonas insulae</name>
    <dbReference type="NCBI Taxonomy" id="2809017"/>
    <lineage>
        <taxon>Bacteria</taxon>
        <taxon>Pseudomonadati</taxon>
        <taxon>Pseudomonadota</taxon>
        <taxon>Gammaproteobacteria</taxon>
        <taxon>Pseudomonadales</taxon>
        <taxon>Pseudomonadaceae</taxon>
        <taxon>Zestomonas</taxon>
    </lineage>
</organism>
<dbReference type="SUPFAM" id="SSF158855">
    <property type="entry name" value="Lipase chaperone-like"/>
    <property type="match status" value="1"/>
</dbReference>
<dbReference type="Proteomes" id="UP000717995">
    <property type="component" value="Unassembled WGS sequence"/>
</dbReference>
<evidence type="ECO:0000256" key="4">
    <source>
        <dbReference type="ARBA" id="ARBA00019692"/>
    </source>
</evidence>
<evidence type="ECO:0000256" key="9">
    <source>
        <dbReference type="ARBA" id="ARBA00022989"/>
    </source>
</evidence>
<evidence type="ECO:0000313" key="17">
    <source>
        <dbReference type="EMBL" id="MBM7059514.1"/>
    </source>
</evidence>
<protein>
    <recommendedName>
        <fullName evidence="4">Lipase chaperone</fullName>
    </recommendedName>
    <alternativeName>
        <fullName evidence="15">Lipase foldase</fullName>
    </alternativeName>
    <alternativeName>
        <fullName evidence="13">Lipase helper protein</fullName>
    </alternativeName>
    <alternativeName>
        <fullName evidence="14">Lipase modulator</fullName>
    </alternativeName>
</protein>
<evidence type="ECO:0000256" key="13">
    <source>
        <dbReference type="ARBA" id="ARBA00030948"/>
    </source>
</evidence>
<evidence type="ECO:0000256" key="1">
    <source>
        <dbReference type="ARBA" id="ARBA00003280"/>
    </source>
</evidence>
<evidence type="ECO:0000256" key="10">
    <source>
        <dbReference type="ARBA" id="ARBA00023098"/>
    </source>
</evidence>
<keyword evidence="11 16" id="KW-0472">Membrane</keyword>
<evidence type="ECO:0000256" key="16">
    <source>
        <dbReference type="SAM" id="Phobius"/>
    </source>
</evidence>
<evidence type="ECO:0000256" key="3">
    <source>
        <dbReference type="ARBA" id="ARBA00010358"/>
    </source>
</evidence>
<evidence type="ECO:0000256" key="8">
    <source>
        <dbReference type="ARBA" id="ARBA00022963"/>
    </source>
</evidence>
<dbReference type="PROSITE" id="PS51257">
    <property type="entry name" value="PROKAR_LIPOPROTEIN"/>
    <property type="match status" value="1"/>
</dbReference>
<name>A0ABS2I8P2_9GAMM</name>
<sequence>MSLSDRVLLGGALVLAGACIAVTLLLRWPDVQPAVQVSAAANGVAPAPLRPAAAVAAAVAAAPATPTTKQTASANQGDAPRTDAQGNLLIERGLRDYFDGYLAKTEEQGLDASVRALVSDAGTRLKEPALGQLSQLLSGYLAYLQATLQEPAPAVPLDGAPDHQLQVLRDGLERKVSLRRERLGPLAAAAFFAAEEAQERFTLDNLSLELRDDLSPEARAAAAQALREGLPAAEQARLQEAQAEREEQDELRRLLSDGADEVQVRELLARRHDAGEVERQLAEQREARVWQQQYADYRQELQSLLGSGLPTAQQQTEILALRERRFAAAEQFKVQALDARADFLEQRGASR</sequence>